<evidence type="ECO:0000256" key="6">
    <source>
        <dbReference type="ARBA" id="ARBA00023004"/>
    </source>
</evidence>
<dbReference type="Pfam" id="PF00005">
    <property type="entry name" value="ABC_tran"/>
    <property type="match status" value="1"/>
</dbReference>
<evidence type="ECO:0000256" key="8">
    <source>
        <dbReference type="ARBA" id="ARBA00023136"/>
    </source>
</evidence>
<feature type="domain" description="ABC transporter" evidence="9">
    <location>
        <begin position="1"/>
        <end position="229"/>
    </location>
</feature>
<comment type="caution">
    <text evidence="10">The sequence shown here is derived from an EMBL/GenBank/DDBJ whole genome shotgun (WGS) entry which is preliminary data.</text>
</comment>
<organism evidence="10 11">
    <name type="scientific">Microbacterium marinilacus</name>
    <dbReference type="NCBI Taxonomy" id="415209"/>
    <lineage>
        <taxon>Bacteria</taxon>
        <taxon>Bacillati</taxon>
        <taxon>Actinomycetota</taxon>
        <taxon>Actinomycetes</taxon>
        <taxon>Micrococcales</taxon>
        <taxon>Microbacteriaceae</taxon>
        <taxon>Microbacterium</taxon>
    </lineage>
</organism>
<dbReference type="SUPFAM" id="SSF52540">
    <property type="entry name" value="P-loop containing nucleoside triphosphate hydrolases"/>
    <property type="match status" value="1"/>
</dbReference>
<dbReference type="InterPro" id="IPR050093">
    <property type="entry name" value="ABC_SmlMolc_Importer"/>
</dbReference>
<keyword evidence="4" id="KW-0547">Nucleotide-binding</keyword>
<evidence type="ECO:0000313" key="10">
    <source>
        <dbReference type="EMBL" id="GAA3663908.1"/>
    </source>
</evidence>
<dbReference type="GO" id="GO:0005524">
    <property type="term" value="F:ATP binding"/>
    <property type="evidence" value="ECO:0007669"/>
    <property type="project" value="UniProtKB-KW"/>
</dbReference>
<keyword evidence="1" id="KW-0813">Transport</keyword>
<evidence type="ECO:0000256" key="5">
    <source>
        <dbReference type="ARBA" id="ARBA00022840"/>
    </source>
</evidence>
<name>A0ABP7BL74_9MICO</name>
<dbReference type="PROSITE" id="PS00211">
    <property type="entry name" value="ABC_TRANSPORTER_1"/>
    <property type="match status" value="1"/>
</dbReference>
<dbReference type="Gene3D" id="3.40.50.300">
    <property type="entry name" value="P-loop containing nucleotide triphosphate hydrolases"/>
    <property type="match status" value="1"/>
</dbReference>
<dbReference type="InterPro" id="IPR017871">
    <property type="entry name" value="ABC_transporter-like_CS"/>
</dbReference>
<keyword evidence="2" id="KW-1003">Cell membrane</keyword>
<evidence type="ECO:0000259" key="9">
    <source>
        <dbReference type="PROSITE" id="PS50893"/>
    </source>
</evidence>
<accession>A0ABP7BL74</accession>
<dbReference type="EMBL" id="BAAAYV010000015">
    <property type="protein sequence ID" value="GAA3663908.1"/>
    <property type="molecule type" value="Genomic_DNA"/>
</dbReference>
<dbReference type="PROSITE" id="PS50893">
    <property type="entry name" value="ABC_TRANSPORTER_2"/>
    <property type="match status" value="1"/>
</dbReference>
<gene>
    <name evidence="10" type="ORF">GCM10022202_27270</name>
</gene>
<dbReference type="PANTHER" id="PTHR42781:SF4">
    <property type="entry name" value="SPERMIDINE_PUTRESCINE IMPORT ATP-BINDING PROTEIN POTA"/>
    <property type="match status" value="1"/>
</dbReference>
<evidence type="ECO:0000313" key="11">
    <source>
        <dbReference type="Proteomes" id="UP001410795"/>
    </source>
</evidence>
<evidence type="ECO:0000256" key="3">
    <source>
        <dbReference type="ARBA" id="ARBA00022496"/>
    </source>
</evidence>
<protein>
    <submittedName>
        <fullName evidence="10">ABC transporter ATP-binding protein</fullName>
    </submittedName>
</protein>
<evidence type="ECO:0000256" key="4">
    <source>
        <dbReference type="ARBA" id="ARBA00022741"/>
    </source>
</evidence>
<sequence length="342" mass="36426">MSGLSVRYGDSLAVRDISMHAEPGETVAVVGPSGCGKSTTLRAVAGLTPIEAGRVHIGARDVTTLPPARRRVGLVPQSYAVFPHMSVAANIGYGLRARGVAADARRRIVGEMLELTALTAFAERRPDQLSGGQRQRVALARALAISPDALLLDEPLAALDPQLRGDLRRDLAGLLSRTGCATLLVTHDQREALALGQRVAVLRDGELVQFGSATELWNDPADAFVADFLTGARLLDAAITGPDVTVLSGGWTLPRERMTARPTRHGRCRVLLRGDSLRVVADSDDDLSAIDAVVLHSEYAGDQRHLDVRIGDVRLPVRVPADAPVPSRVRVALNKAELLVAA</sequence>
<keyword evidence="3" id="KW-0410">Iron transport</keyword>
<evidence type="ECO:0000256" key="2">
    <source>
        <dbReference type="ARBA" id="ARBA00022475"/>
    </source>
</evidence>
<keyword evidence="5 10" id="KW-0067">ATP-binding</keyword>
<dbReference type="InterPro" id="IPR015853">
    <property type="entry name" value="ABC_transpr_FbpC"/>
</dbReference>
<dbReference type="InterPro" id="IPR003593">
    <property type="entry name" value="AAA+_ATPase"/>
</dbReference>
<dbReference type="InterPro" id="IPR003439">
    <property type="entry name" value="ABC_transporter-like_ATP-bd"/>
</dbReference>
<evidence type="ECO:0000256" key="1">
    <source>
        <dbReference type="ARBA" id="ARBA00022448"/>
    </source>
</evidence>
<dbReference type="CDD" id="cd03259">
    <property type="entry name" value="ABC_Carb_Solutes_like"/>
    <property type="match status" value="1"/>
</dbReference>
<dbReference type="SMART" id="SM00382">
    <property type="entry name" value="AAA"/>
    <property type="match status" value="1"/>
</dbReference>
<dbReference type="Proteomes" id="UP001410795">
    <property type="component" value="Unassembled WGS sequence"/>
</dbReference>
<dbReference type="PANTHER" id="PTHR42781">
    <property type="entry name" value="SPERMIDINE/PUTRESCINE IMPORT ATP-BINDING PROTEIN POTA"/>
    <property type="match status" value="1"/>
</dbReference>
<keyword evidence="6" id="KW-0408">Iron</keyword>
<keyword evidence="7" id="KW-0406">Ion transport</keyword>
<dbReference type="InterPro" id="IPR027417">
    <property type="entry name" value="P-loop_NTPase"/>
</dbReference>
<dbReference type="InterPro" id="IPR008995">
    <property type="entry name" value="Mo/tungstate-bd_C_term_dom"/>
</dbReference>
<keyword evidence="11" id="KW-1185">Reference proteome</keyword>
<reference evidence="11" key="1">
    <citation type="journal article" date="2019" name="Int. J. Syst. Evol. Microbiol.">
        <title>The Global Catalogue of Microorganisms (GCM) 10K type strain sequencing project: providing services to taxonomists for standard genome sequencing and annotation.</title>
        <authorList>
            <consortium name="The Broad Institute Genomics Platform"/>
            <consortium name="The Broad Institute Genome Sequencing Center for Infectious Disease"/>
            <person name="Wu L."/>
            <person name="Ma J."/>
        </authorList>
    </citation>
    <scope>NUCLEOTIDE SEQUENCE [LARGE SCALE GENOMIC DNA]</scope>
    <source>
        <strain evidence="11">JCM 16546</strain>
    </source>
</reference>
<proteinExistence type="predicted"/>
<dbReference type="SUPFAM" id="SSF50331">
    <property type="entry name" value="MOP-like"/>
    <property type="match status" value="1"/>
</dbReference>
<evidence type="ECO:0000256" key="7">
    <source>
        <dbReference type="ARBA" id="ARBA00023065"/>
    </source>
</evidence>
<keyword evidence="8" id="KW-0472">Membrane</keyword>